<evidence type="ECO:0000313" key="3">
    <source>
        <dbReference type="EMBL" id="CAH0378819.1"/>
    </source>
</evidence>
<accession>A0A8J2SZE2</accession>
<evidence type="ECO:0000256" key="1">
    <source>
        <dbReference type="SAM" id="MobiDB-lite"/>
    </source>
</evidence>
<dbReference type="SUPFAM" id="SSF54160">
    <property type="entry name" value="Chromo domain-like"/>
    <property type="match status" value="1"/>
</dbReference>
<keyword evidence="4" id="KW-1185">Reference proteome</keyword>
<reference evidence="3" key="1">
    <citation type="submission" date="2021-11" db="EMBL/GenBank/DDBJ databases">
        <authorList>
            <consortium name="Genoscope - CEA"/>
            <person name="William W."/>
        </authorList>
    </citation>
    <scope>NUCLEOTIDE SEQUENCE</scope>
</reference>
<dbReference type="InterPro" id="IPR008395">
    <property type="entry name" value="Agenet-like_dom"/>
</dbReference>
<proteinExistence type="predicted"/>
<feature type="compositionally biased region" description="Acidic residues" evidence="1">
    <location>
        <begin position="253"/>
        <end position="262"/>
    </location>
</feature>
<dbReference type="Pfam" id="PF05641">
    <property type="entry name" value="Agenet"/>
    <property type="match status" value="1"/>
</dbReference>
<organism evidence="3 4">
    <name type="scientific">Pelagomonas calceolata</name>
    <dbReference type="NCBI Taxonomy" id="35677"/>
    <lineage>
        <taxon>Eukaryota</taxon>
        <taxon>Sar</taxon>
        <taxon>Stramenopiles</taxon>
        <taxon>Ochrophyta</taxon>
        <taxon>Pelagophyceae</taxon>
        <taxon>Pelagomonadales</taxon>
        <taxon>Pelagomonadaceae</taxon>
        <taxon>Pelagomonas</taxon>
    </lineage>
</organism>
<name>A0A8J2SZE2_9STRA</name>
<dbReference type="CDD" id="cd04508">
    <property type="entry name" value="Tudor_SF"/>
    <property type="match status" value="1"/>
</dbReference>
<feature type="compositionally biased region" description="Low complexity" evidence="1">
    <location>
        <begin position="136"/>
        <end position="149"/>
    </location>
</feature>
<feature type="compositionally biased region" description="Pro residues" evidence="1">
    <location>
        <begin position="170"/>
        <end position="182"/>
    </location>
</feature>
<feature type="region of interest" description="Disordered" evidence="1">
    <location>
        <begin position="73"/>
        <end position="194"/>
    </location>
</feature>
<dbReference type="InterPro" id="IPR016197">
    <property type="entry name" value="Chromo-like_dom_sf"/>
</dbReference>
<feature type="region of interest" description="Disordered" evidence="1">
    <location>
        <begin position="253"/>
        <end position="295"/>
    </location>
</feature>
<feature type="domain" description="Agenet-like" evidence="2">
    <location>
        <begin position="232"/>
        <end position="271"/>
    </location>
</feature>
<feature type="compositionally biased region" description="Low complexity" evidence="1">
    <location>
        <begin position="103"/>
        <end position="112"/>
    </location>
</feature>
<dbReference type="Proteomes" id="UP000789595">
    <property type="component" value="Unassembled WGS sequence"/>
</dbReference>
<dbReference type="EMBL" id="CAKKNE010000006">
    <property type="protein sequence ID" value="CAH0378819.1"/>
    <property type="molecule type" value="Genomic_DNA"/>
</dbReference>
<feature type="compositionally biased region" description="Pro residues" evidence="1">
    <location>
        <begin position="92"/>
        <end position="102"/>
    </location>
</feature>
<dbReference type="AlphaFoldDB" id="A0A8J2SZE2"/>
<comment type="caution">
    <text evidence="3">The sequence shown here is derived from an EMBL/GenBank/DDBJ whole genome shotgun (WGS) entry which is preliminary data.</text>
</comment>
<dbReference type="Gene3D" id="2.30.30.140">
    <property type="match status" value="2"/>
</dbReference>
<feature type="compositionally biased region" description="Basic residues" evidence="1">
    <location>
        <begin position="126"/>
        <end position="135"/>
    </location>
</feature>
<evidence type="ECO:0000313" key="4">
    <source>
        <dbReference type="Proteomes" id="UP000789595"/>
    </source>
</evidence>
<gene>
    <name evidence="3" type="ORF">PECAL_6P04160</name>
</gene>
<protein>
    <recommendedName>
        <fullName evidence="2">Agenet-like domain-containing protein</fullName>
    </recommendedName>
</protein>
<evidence type="ECO:0000259" key="2">
    <source>
        <dbReference type="Pfam" id="PF05641"/>
    </source>
</evidence>
<sequence>MPLSDADSARALDAWLKEHVGSTERRAAVRAVADRLEDLTGVEYDDLDEALELSTWPALVQKRFVGAWRRLKADAAPASVTPDASRAAPTRVAPPPPLPPSPLSNAPTTASASDDDATRDETPARRPAKKAKVKAKAPAEPADATAGDAELARRLAMGLPPRRASRGRAPPAPAPAPAPTRPPLAAGDDTDDDFDELYSEVAAAAAPDAPWAVGDKVEAKFFVRADGHRNQYSRDFYPATITAIHGDTVDVEYDTSDEETEEQLPLRHVRKRRRAPAAPPPAAPPKKKAKKAPAKTACAPGDERSRLMAQCLKRGILCQGSATTMEYMQTKLAAYDGPDPADDLRVGGACYCRWSDRWYGAKILSVDGDSYRVHFLGWGKRYDSDCAAEDVRPAR</sequence>